<dbReference type="GO" id="GO:0004095">
    <property type="term" value="F:carnitine O-palmitoyltransferase activity"/>
    <property type="evidence" value="ECO:0007669"/>
    <property type="project" value="UniProtKB-EC"/>
</dbReference>
<dbReference type="EMBL" id="JAXCGZ010005788">
    <property type="protein sequence ID" value="KAK7080790.1"/>
    <property type="molecule type" value="Genomic_DNA"/>
</dbReference>
<feature type="domain" description="Choline/carnitine acyltransferase" evidence="6">
    <location>
        <begin position="181"/>
        <end position="392"/>
    </location>
</feature>
<evidence type="ECO:0000256" key="3">
    <source>
        <dbReference type="ARBA" id="ARBA00023098"/>
    </source>
</evidence>
<evidence type="ECO:0000313" key="9">
    <source>
        <dbReference type="Proteomes" id="UP001381693"/>
    </source>
</evidence>
<comment type="caution">
    <text evidence="8">The sequence shown here is derived from an EMBL/GenBank/DDBJ whole genome shotgun (WGS) entry which is preliminary data.</text>
</comment>
<dbReference type="InterPro" id="IPR032476">
    <property type="entry name" value="CPT_N"/>
</dbReference>
<evidence type="ECO:0000313" key="8">
    <source>
        <dbReference type="EMBL" id="KAK7080790.1"/>
    </source>
</evidence>
<evidence type="ECO:0000259" key="6">
    <source>
        <dbReference type="Pfam" id="PF00755"/>
    </source>
</evidence>
<keyword evidence="9" id="KW-1185">Reference proteome</keyword>
<dbReference type="EC" id="2.3.1.21" evidence="8"/>
<dbReference type="Proteomes" id="UP001381693">
    <property type="component" value="Unassembled WGS sequence"/>
</dbReference>
<keyword evidence="2" id="KW-0276">Fatty acid metabolism</keyword>
<evidence type="ECO:0000256" key="5">
    <source>
        <dbReference type="ARBA" id="ARBA00048999"/>
    </source>
</evidence>
<name>A0AAN8XAG5_HALRR</name>
<organism evidence="8 9">
    <name type="scientific">Halocaridina rubra</name>
    <name type="common">Hawaiian red shrimp</name>
    <dbReference type="NCBI Taxonomy" id="373956"/>
    <lineage>
        <taxon>Eukaryota</taxon>
        <taxon>Metazoa</taxon>
        <taxon>Ecdysozoa</taxon>
        <taxon>Arthropoda</taxon>
        <taxon>Crustacea</taxon>
        <taxon>Multicrustacea</taxon>
        <taxon>Malacostraca</taxon>
        <taxon>Eumalacostraca</taxon>
        <taxon>Eucarida</taxon>
        <taxon>Decapoda</taxon>
        <taxon>Pleocyemata</taxon>
        <taxon>Caridea</taxon>
        <taxon>Atyoidea</taxon>
        <taxon>Atyidae</taxon>
        <taxon>Halocaridina</taxon>
    </lineage>
</organism>
<dbReference type="InterPro" id="IPR039551">
    <property type="entry name" value="Cho/carn_acyl_trans"/>
</dbReference>
<reference evidence="8 9" key="1">
    <citation type="submission" date="2023-11" db="EMBL/GenBank/DDBJ databases">
        <title>Halocaridina rubra genome assembly.</title>
        <authorList>
            <person name="Smith C."/>
        </authorList>
    </citation>
    <scope>NUCLEOTIDE SEQUENCE [LARGE SCALE GENOMIC DNA]</scope>
    <source>
        <strain evidence="8">EP-1</strain>
        <tissue evidence="8">Whole</tissue>
    </source>
</reference>
<evidence type="ECO:0000259" key="7">
    <source>
        <dbReference type="Pfam" id="PF16484"/>
    </source>
</evidence>
<dbReference type="GO" id="GO:0005739">
    <property type="term" value="C:mitochondrion"/>
    <property type="evidence" value="ECO:0007669"/>
    <property type="project" value="TreeGrafter"/>
</dbReference>
<dbReference type="PROSITE" id="PS00439">
    <property type="entry name" value="ACYLTRANSF_C_1"/>
    <property type="match status" value="1"/>
</dbReference>
<evidence type="ECO:0000256" key="2">
    <source>
        <dbReference type="ARBA" id="ARBA00022832"/>
    </source>
</evidence>
<dbReference type="Gene3D" id="1.10.275.20">
    <property type="entry name" value="Choline/Carnitine o-acyltransferase"/>
    <property type="match status" value="1"/>
</dbReference>
<dbReference type="InterPro" id="IPR000542">
    <property type="entry name" value="Carn_acyl_trans"/>
</dbReference>
<comment type="catalytic activity">
    <reaction evidence="5">
        <text>4,8-dimethylnonanoyl-CoA + (R)-carnitine = O-4,8-dimethylnonanoyl-(R)-carnitine + CoA</text>
        <dbReference type="Rhea" id="RHEA:44860"/>
        <dbReference type="ChEBI" id="CHEBI:16347"/>
        <dbReference type="ChEBI" id="CHEBI:57287"/>
        <dbReference type="ChEBI" id="CHEBI:77061"/>
        <dbReference type="ChEBI" id="CHEBI:84654"/>
    </reaction>
</comment>
<proteinExistence type="predicted"/>
<dbReference type="Gene3D" id="6.10.250.1760">
    <property type="match status" value="1"/>
</dbReference>
<dbReference type="AlphaFoldDB" id="A0AAN8XAG5"/>
<dbReference type="InterPro" id="IPR042572">
    <property type="entry name" value="Carn_acyl_trans_N"/>
</dbReference>
<keyword evidence="4 8" id="KW-0012">Acyltransferase</keyword>
<dbReference type="GO" id="GO:0006631">
    <property type="term" value="P:fatty acid metabolic process"/>
    <property type="evidence" value="ECO:0007669"/>
    <property type="project" value="UniProtKB-KW"/>
</dbReference>
<keyword evidence="3" id="KW-0443">Lipid metabolism</keyword>
<protein>
    <submittedName>
        <fullName evidence="8">Carnitine O-palmitoyltransferase 1, liver isoform</fullName>
        <ecNumber evidence="8">2.3.1.21</ecNumber>
    </submittedName>
</protein>
<dbReference type="Gene3D" id="3.30.559.70">
    <property type="entry name" value="Choline/Carnitine o-acyltransferase, domain 2"/>
    <property type="match status" value="1"/>
</dbReference>
<dbReference type="PANTHER" id="PTHR22589:SF31">
    <property type="entry name" value="CARNITINE O-PALMITOYLTRANSFERASE"/>
    <property type="match status" value="1"/>
</dbReference>
<gene>
    <name evidence="8" type="primary">CPT1A</name>
    <name evidence="8" type="ORF">SK128_002530</name>
</gene>
<accession>A0AAN8XAG5</accession>
<sequence length="394" mass="45563">MAEAHSAVAFSFSISHEGVHINYDTEVLHVIWHSGIRYWRRGIRRIVNSVRCGIFPATLSSLTLTVGGYNALYLCRDIYGPQYDYAAIGIVDALKKYVKIDEPARGIVCCTISGFAVWFGVFIFMKYTLRVLFMYKGWMYESRGRGRTMSLTSRMWFYAVKFLTGFSRPMLYSYQGSLPRLPLPALKDTMSRYLRSVRPLMDDEAYARMEKLAAEFQNGIGKKLQRYLVLKSWWATNYVTDWWEEFVYLRGRSPLMVNSNFYGTDAILLHPTHLQAARAGNVAHAAFLFRRLIERQQLQPIMVQNSVPLCSYQYERTFNTTRIPGIETDKIVHFGDSTHIAVYHAGRYFKMPCYYKGELLTPRELQLQFERILSDDSLPEKGETYLGALTAERA</sequence>
<dbReference type="InterPro" id="IPR042231">
    <property type="entry name" value="Cho/carn_acyl_trans_2"/>
</dbReference>
<dbReference type="Pfam" id="PF00755">
    <property type="entry name" value="Carn_acyltransf"/>
    <property type="match status" value="1"/>
</dbReference>
<evidence type="ECO:0000256" key="4">
    <source>
        <dbReference type="ARBA" id="ARBA00023315"/>
    </source>
</evidence>
<evidence type="ECO:0000256" key="1">
    <source>
        <dbReference type="ARBA" id="ARBA00005005"/>
    </source>
</evidence>
<dbReference type="SUPFAM" id="SSF52777">
    <property type="entry name" value="CoA-dependent acyltransferases"/>
    <property type="match status" value="1"/>
</dbReference>
<dbReference type="GO" id="GO:0009437">
    <property type="term" value="P:carnitine metabolic process"/>
    <property type="evidence" value="ECO:0007669"/>
    <property type="project" value="TreeGrafter"/>
</dbReference>
<feature type="domain" description="Carnitine O-palmitoyltransferase N-terminal" evidence="7">
    <location>
        <begin position="1"/>
        <end position="46"/>
    </location>
</feature>
<dbReference type="Pfam" id="PF16484">
    <property type="entry name" value="CPT_N"/>
    <property type="match status" value="1"/>
</dbReference>
<keyword evidence="8" id="KW-0808">Transferase</keyword>
<comment type="pathway">
    <text evidence="1">Lipid metabolism; fatty acid beta-oxidation.</text>
</comment>
<dbReference type="PANTHER" id="PTHR22589">
    <property type="entry name" value="CARNITINE O-ACYLTRANSFERASE"/>
    <property type="match status" value="1"/>
</dbReference>